<dbReference type="AlphaFoldDB" id="A0A1H6CLE0"/>
<sequence length="503" mass="53162">MRVVRPGAVTWCSRLFRQTGSVDSRVVINTVVQTDRGRVRGIDLGGVVSFRGVPFAAPPEGLLRFRPPVPAAGWEGVRDCGAFGSAPPQLAPLPGVPSVWRPEAGLDCLSLNVWSPDLGAARLPVMVWIHGGLWKYGGSSMPQYDAATLAGSGVVVVTVNYRVGFEGFGHLPGVPENRGLRDQIAALEWVGRNIAAFGGDPGKVTVFGQSAGAASVALLVATRATDGLFRRAIAQSIPSGYLSVAEAERVTASIAAAAGVETTWEGFAALPPEAILAVQDAPLTGRDDGSGVFGPVIDGDLVSGPPWTALSAGARRDVELICGFTHEEYNGMGGRPGPSGIDLEAVAGTLRLGDRAAADYRRAHPTGSDADLFTVMLSDALIRMPTIWTAEAHTRAGGRTWMYDFAWRGSAIGAGHGADVPFVFGNGGTRYAARFLGSPPHADFAPLSEQMRTAWTAFAATGDPGWPGYDLQHRLTRIWDTVPGDRQDPIAASRRIWEHAEPR</sequence>
<dbReference type="Gene3D" id="3.40.50.1820">
    <property type="entry name" value="alpha/beta hydrolase"/>
    <property type="match status" value="1"/>
</dbReference>
<organism evidence="5 6">
    <name type="scientific">Thermomonospora echinospora</name>
    <dbReference type="NCBI Taxonomy" id="1992"/>
    <lineage>
        <taxon>Bacteria</taxon>
        <taxon>Bacillati</taxon>
        <taxon>Actinomycetota</taxon>
        <taxon>Actinomycetes</taxon>
        <taxon>Streptosporangiales</taxon>
        <taxon>Thermomonosporaceae</taxon>
        <taxon>Thermomonospora</taxon>
    </lineage>
</organism>
<dbReference type="InterPro" id="IPR050309">
    <property type="entry name" value="Type-B_Carboxylest/Lipase"/>
</dbReference>
<keyword evidence="2 3" id="KW-0378">Hydrolase</keyword>
<evidence type="ECO:0000256" key="3">
    <source>
        <dbReference type="RuleBase" id="RU361235"/>
    </source>
</evidence>
<dbReference type="Proteomes" id="UP000236723">
    <property type="component" value="Unassembled WGS sequence"/>
</dbReference>
<evidence type="ECO:0000259" key="4">
    <source>
        <dbReference type="Pfam" id="PF00135"/>
    </source>
</evidence>
<dbReference type="PANTHER" id="PTHR11559">
    <property type="entry name" value="CARBOXYLESTERASE"/>
    <property type="match status" value="1"/>
</dbReference>
<dbReference type="OrthoDB" id="4308422at2"/>
<evidence type="ECO:0000256" key="2">
    <source>
        <dbReference type="ARBA" id="ARBA00022801"/>
    </source>
</evidence>
<protein>
    <recommendedName>
        <fullName evidence="3">Carboxylic ester hydrolase</fullName>
        <ecNumber evidence="3">3.1.1.-</ecNumber>
    </recommendedName>
</protein>
<dbReference type="Pfam" id="PF00135">
    <property type="entry name" value="COesterase"/>
    <property type="match status" value="2"/>
</dbReference>
<feature type="domain" description="Carboxylesterase type B" evidence="4">
    <location>
        <begin position="30"/>
        <end position="330"/>
    </location>
</feature>
<evidence type="ECO:0000313" key="6">
    <source>
        <dbReference type="Proteomes" id="UP000236723"/>
    </source>
</evidence>
<dbReference type="InterPro" id="IPR002018">
    <property type="entry name" value="CarbesteraseB"/>
</dbReference>
<dbReference type="InterPro" id="IPR019826">
    <property type="entry name" value="Carboxylesterase_B_AS"/>
</dbReference>
<keyword evidence="6" id="KW-1185">Reference proteome</keyword>
<dbReference type="PROSITE" id="PS00122">
    <property type="entry name" value="CARBOXYLESTERASE_B_1"/>
    <property type="match status" value="1"/>
</dbReference>
<dbReference type="InterPro" id="IPR029058">
    <property type="entry name" value="AB_hydrolase_fold"/>
</dbReference>
<feature type="domain" description="Carboxylesterase type B" evidence="4">
    <location>
        <begin position="373"/>
        <end position="466"/>
    </location>
</feature>
<name>A0A1H6CLE0_9ACTN</name>
<dbReference type="GO" id="GO:0016787">
    <property type="term" value="F:hydrolase activity"/>
    <property type="evidence" value="ECO:0007669"/>
    <property type="project" value="UniProtKB-KW"/>
</dbReference>
<gene>
    <name evidence="5" type="ORF">SAMN04489712_110157</name>
</gene>
<proteinExistence type="inferred from homology"/>
<evidence type="ECO:0000313" key="5">
    <source>
        <dbReference type="EMBL" id="SEG73811.1"/>
    </source>
</evidence>
<accession>A0A1H6CLE0</accession>
<dbReference type="EMBL" id="FNVO01000010">
    <property type="protein sequence ID" value="SEG73811.1"/>
    <property type="molecule type" value="Genomic_DNA"/>
</dbReference>
<dbReference type="EC" id="3.1.1.-" evidence="3"/>
<dbReference type="SUPFAM" id="SSF53474">
    <property type="entry name" value="alpha/beta-Hydrolases"/>
    <property type="match status" value="1"/>
</dbReference>
<comment type="similarity">
    <text evidence="1 3">Belongs to the type-B carboxylesterase/lipase family.</text>
</comment>
<reference evidence="6" key="1">
    <citation type="submission" date="2016-10" db="EMBL/GenBank/DDBJ databases">
        <authorList>
            <person name="Varghese N."/>
            <person name="Submissions S."/>
        </authorList>
    </citation>
    <scope>NUCLEOTIDE SEQUENCE [LARGE SCALE GENOMIC DNA]</scope>
    <source>
        <strain evidence="6">DSM 43163</strain>
    </source>
</reference>
<evidence type="ECO:0000256" key="1">
    <source>
        <dbReference type="ARBA" id="ARBA00005964"/>
    </source>
</evidence>